<dbReference type="GO" id="GO:0016213">
    <property type="term" value="F:acyl-CoA 6-desaturase activity"/>
    <property type="evidence" value="ECO:0007669"/>
    <property type="project" value="UniProtKB-EC"/>
</dbReference>
<proteinExistence type="predicted"/>
<dbReference type="EMBL" id="JAUSQM010000001">
    <property type="protein sequence ID" value="MDP9824012.1"/>
    <property type="molecule type" value="Genomic_DNA"/>
</dbReference>
<organism evidence="2 3">
    <name type="scientific">Nocardioides massiliensis</name>
    <dbReference type="NCBI Taxonomy" id="1325935"/>
    <lineage>
        <taxon>Bacteria</taxon>
        <taxon>Bacillati</taxon>
        <taxon>Actinomycetota</taxon>
        <taxon>Actinomycetes</taxon>
        <taxon>Propionibacteriales</taxon>
        <taxon>Nocardioidaceae</taxon>
        <taxon>Nocardioides</taxon>
    </lineage>
</organism>
<dbReference type="GO" id="GO:0016787">
    <property type="term" value="F:hydrolase activity"/>
    <property type="evidence" value="ECO:0007669"/>
    <property type="project" value="UniProtKB-KW"/>
</dbReference>
<gene>
    <name evidence="2" type="ORF">J2S59_003821</name>
</gene>
<comment type="caution">
    <text evidence="2">The sequence shown here is derived from an EMBL/GenBank/DDBJ whole genome shotgun (WGS) entry which is preliminary data.</text>
</comment>
<protein>
    <submittedName>
        <fullName evidence="2">Linoleoyl-CoA desaturase</fullName>
        <ecNumber evidence="2">1.14.19.3</ecNumber>
    </submittedName>
</protein>
<feature type="domain" description="Fatty acid desaturase" evidence="1">
    <location>
        <begin position="74"/>
        <end position="342"/>
    </location>
</feature>
<accession>A0ABT9NUR3</accession>
<dbReference type="Proteomes" id="UP001240447">
    <property type="component" value="Unassembled WGS sequence"/>
</dbReference>
<dbReference type="RefSeq" id="WP_068117878.1">
    <property type="nucleotide sequence ID" value="NZ_CCXJ01000110.1"/>
</dbReference>
<dbReference type="InterPro" id="IPR005804">
    <property type="entry name" value="FA_desaturase_dom"/>
</dbReference>
<dbReference type="PANTHER" id="PTHR19353">
    <property type="entry name" value="FATTY ACID DESATURASE 2"/>
    <property type="match status" value="1"/>
</dbReference>
<keyword evidence="3" id="KW-1185">Reference proteome</keyword>
<dbReference type="PANTHER" id="PTHR19353:SF19">
    <property type="entry name" value="DELTA(5) FATTY ACID DESATURASE C-RELATED"/>
    <property type="match status" value="1"/>
</dbReference>
<evidence type="ECO:0000313" key="3">
    <source>
        <dbReference type="Proteomes" id="UP001240447"/>
    </source>
</evidence>
<evidence type="ECO:0000259" key="1">
    <source>
        <dbReference type="Pfam" id="PF00487"/>
    </source>
</evidence>
<dbReference type="InterPro" id="IPR012171">
    <property type="entry name" value="Fatty_acid_desaturase"/>
</dbReference>
<dbReference type="Pfam" id="PF00487">
    <property type="entry name" value="FA_desaturase"/>
    <property type="match status" value="1"/>
</dbReference>
<name>A0ABT9NUR3_9ACTN</name>
<dbReference type="CDD" id="cd03506">
    <property type="entry name" value="Delta6-FADS-like"/>
    <property type="match status" value="1"/>
</dbReference>
<keyword evidence="2" id="KW-0378">Hydrolase</keyword>
<sequence>MSTTTAPTSAPSAPGGLTPDEVELLGHELDAIRQSVLDDRGERDAAYIRRLITVQRGLELGGRLTLLASRGRATWVLGTTALALAKILDNMEIGHNVLHGQWDWMRDPKIHSSTWQWDHASPPEQWQRAHNQVHHTYTNIIGKDNDLGYGIMRVDEAQPWRQRHLIQPFWNFVTACIFEQGIAMYDLDFGEHIREKRKMSPEKKAEALVTLKRAVRQASKDYVAWPLLSGRRWRRTAGANLTANLVRNLWSHSIIMCGHFPEGVEAFELDQLDEEETRGQWYVRQMLGSANISGPPLLHLLAGNLSHQIEHHIFPDLPSNRYAEIAPRVREVFDKFGLNYCSRPLVQQVGSAWHKVVRLSLPNGWLAETNRRNLGSQLRKLARPAPALSPA</sequence>
<keyword evidence="2" id="KW-0560">Oxidoreductase</keyword>
<dbReference type="EC" id="1.14.19.3" evidence="2"/>
<evidence type="ECO:0000313" key="2">
    <source>
        <dbReference type="EMBL" id="MDP9824012.1"/>
    </source>
</evidence>
<reference evidence="2 3" key="1">
    <citation type="submission" date="2023-07" db="EMBL/GenBank/DDBJ databases">
        <title>Sequencing the genomes of 1000 actinobacteria strains.</title>
        <authorList>
            <person name="Klenk H.-P."/>
        </authorList>
    </citation>
    <scope>NUCLEOTIDE SEQUENCE [LARGE SCALE GENOMIC DNA]</scope>
    <source>
        <strain evidence="2 3">GD13</strain>
    </source>
</reference>